<keyword evidence="4 5" id="KW-0472">Membrane</keyword>
<dbReference type="GO" id="GO:0016301">
    <property type="term" value="F:kinase activity"/>
    <property type="evidence" value="ECO:0007669"/>
    <property type="project" value="UniProtKB-KW"/>
</dbReference>
<evidence type="ECO:0000313" key="6">
    <source>
        <dbReference type="EMBL" id="KZN20697.1"/>
    </source>
</evidence>
<evidence type="ECO:0000313" key="7">
    <source>
        <dbReference type="Proteomes" id="UP000076489"/>
    </source>
</evidence>
<feature type="transmembrane region" description="Helical" evidence="5">
    <location>
        <begin position="21"/>
        <end position="39"/>
    </location>
</feature>
<comment type="caution">
    <text evidence="6">The sequence shown here is derived from an EMBL/GenBank/DDBJ whole genome shotgun (WGS) entry which is preliminary data.</text>
</comment>
<keyword evidence="6" id="KW-0808">Transferase</keyword>
<dbReference type="InterPro" id="IPR006214">
    <property type="entry name" value="Bax_inhibitor_1-related"/>
</dbReference>
<evidence type="ECO:0000256" key="5">
    <source>
        <dbReference type="SAM" id="Phobius"/>
    </source>
</evidence>
<feature type="transmembrane region" description="Helical" evidence="5">
    <location>
        <begin position="106"/>
        <end position="126"/>
    </location>
</feature>
<feature type="transmembrane region" description="Helical" evidence="5">
    <location>
        <begin position="78"/>
        <end position="100"/>
    </location>
</feature>
<dbReference type="RefSeq" id="WP_063340744.1">
    <property type="nucleotide sequence ID" value="NZ_LUKJ01000002.1"/>
</dbReference>
<reference evidence="7" key="1">
    <citation type="submission" date="2016-03" db="EMBL/GenBank/DDBJ databases">
        <authorList>
            <person name="Ray J."/>
            <person name="Price M."/>
            <person name="Deutschbauer A."/>
        </authorList>
    </citation>
    <scope>NUCLEOTIDE SEQUENCE [LARGE SCALE GENOMIC DNA]</scope>
    <source>
        <strain evidence="7">FW300-N1B4</strain>
    </source>
</reference>
<organism evidence="6 7">
    <name type="scientific">Pseudomonas fluorescens</name>
    <dbReference type="NCBI Taxonomy" id="294"/>
    <lineage>
        <taxon>Bacteria</taxon>
        <taxon>Pseudomonadati</taxon>
        <taxon>Pseudomonadota</taxon>
        <taxon>Gammaproteobacteria</taxon>
        <taxon>Pseudomonadales</taxon>
        <taxon>Pseudomonadaceae</taxon>
        <taxon>Pseudomonas</taxon>
    </lineage>
</organism>
<reference evidence="6 7" key="2">
    <citation type="journal article" date="2018" name="Nature">
        <title>Mutant phenotypes for thousands of bacterial genes of unknown function.</title>
        <authorList>
            <person name="Price M.N."/>
            <person name="Wetmore K.M."/>
            <person name="Waters R.J."/>
            <person name="Callaghan M."/>
            <person name="Ray J."/>
            <person name="Liu H."/>
            <person name="Kuehl J.V."/>
            <person name="Melnyk R.A."/>
            <person name="Lamson J.S."/>
            <person name="Suh Y."/>
            <person name="Carlson H.K."/>
            <person name="Esquivel Z."/>
            <person name="Sadeeshkumar H."/>
            <person name="Chakraborty R."/>
            <person name="Zane G.M."/>
            <person name="Rubin B.E."/>
            <person name="Wall J.D."/>
            <person name="Visel A."/>
            <person name="Bristow J."/>
            <person name="Blow M.J."/>
            <person name="Arkin A.P."/>
            <person name="Deutschbauer A.M."/>
        </authorList>
    </citation>
    <scope>NUCLEOTIDE SEQUENCE [LARGE SCALE GENOMIC DNA]</scope>
    <source>
        <strain evidence="6 7">FW300-N1B4</strain>
    </source>
</reference>
<dbReference type="Pfam" id="PF01027">
    <property type="entry name" value="Bax1-I"/>
    <property type="match status" value="1"/>
</dbReference>
<dbReference type="EMBL" id="LUKJ01000002">
    <property type="protein sequence ID" value="KZN20697.1"/>
    <property type="molecule type" value="Genomic_DNA"/>
</dbReference>
<dbReference type="GO" id="GO:0016020">
    <property type="term" value="C:membrane"/>
    <property type="evidence" value="ECO:0007669"/>
    <property type="project" value="UniProtKB-SubCell"/>
</dbReference>
<proteinExistence type="predicted"/>
<evidence type="ECO:0000256" key="3">
    <source>
        <dbReference type="ARBA" id="ARBA00022989"/>
    </source>
</evidence>
<evidence type="ECO:0000256" key="1">
    <source>
        <dbReference type="ARBA" id="ARBA00004141"/>
    </source>
</evidence>
<dbReference type="Proteomes" id="UP000076489">
    <property type="component" value="Unassembled WGS sequence"/>
</dbReference>
<sequence length="224" mass="24818">MFRNDTFARAGNNHELAASTYNLILGAVLLWGFALNWWMVTTIPAEVVKAINPIAFVIGYFASALLGIFLIHVSKQPIVSFIGYNLIVVPIGLVLVMFIPGHSQEHIVNAVQTTALLTVGMMALGTMFPRFFQRIEGALFWALLISIIVELVQVAIFNVKLEIMDWIVAVVFCGYIGVDWGRANNIERTVDNAIDSAACLYLDIINLFIRILEIMGSAKDLVDD</sequence>
<feature type="transmembrane region" description="Helical" evidence="5">
    <location>
        <begin position="163"/>
        <end position="181"/>
    </location>
</feature>
<feature type="transmembrane region" description="Helical" evidence="5">
    <location>
        <begin position="138"/>
        <end position="157"/>
    </location>
</feature>
<dbReference type="AlphaFoldDB" id="A0A161ZAG2"/>
<comment type="subcellular location">
    <subcellularLocation>
        <location evidence="1">Membrane</location>
        <topology evidence="1">Multi-pass membrane protein</topology>
    </subcellularLocation>
</comment>
<protein>
    <submittedName>
        <fullName evidence="6">Histidine kinase</fullName>
    </submittedName>
</protein>
<keyword evidence="2 5" id="KW-0812">Transmembrane</keyword>
<evidence type="ECO:0000256" key="4">
    <source>
        <dbReference type="ARBA" id="ARBA00023136"/>
    </source>
</evidence>
<dbReference type="OrthoDB" id="9808300at2"/>
<keyword evidence="6" id="KW-0418">Kinase</keyword>
<evidence type="ECO:0000256" key="2">
    <source>
        <dbReference type="ARBA" id="ARBA00022692"/>
    </source>
</evidence>
<gene>
    <name evidence="6" type="ORF">A1D17_03920</name>
</gene>
<feature type="transmembrane region" description="Helical" evidence="5">
    <location>
        <begin position="51"/>
        <end position="71"/>
    </location>
</feature>
<keyword evidence="3 5" id="KW-1133">Transmembrane helix</keyword>
<name>A0A161ZAG2_PSEFL</name>
<accession>A0A161ZAG2</accession>